<dbReference type="InterPro" id="IPR025638">
    <property type="entry name" value="DUF4336"/>
</dbReference>
<accession>A0A6A6T1V2</accession>
<dbReference type="SUPFAM" id="SSF56281">
    <property type="entry name" value="Metallo-hydrolase/oxidoreductase"/>
    <property type="match status" value="1"/>
</dbReference>
<name>A0A6A6T1V2_9PLEO</name>
<dbReference type="Proteomes" id="UP000799324">
    <property type="component" value="Unassembled WGS sequence"/>
</dbReference>
<dbReference type="AlphaFoldDB" id="A0A6A6T1V2"/>
<evidence type="ECO:0008006" key="3">
    <source>
        <dbReference type="Google" id="ProtNLM"/>
    </source>
</evidence>
<protein>
    <recommendedName>
        <fullName evidence="3">DUF4336 domain-containing protein</fullName>
    </recommendedName>
</protein>
<dbReference type="Gene3D" id="3.60.15.10">
    <property type="entry name" value="Ribonuclease Z/Hydroxyacylglutathione hydrolase-like"/>
    <property type="match status" value="1"/>
</dbReference>
<organism evidence="1 2">
    <name type="scientific">Lophiostoma macrostomum CBS 122681</name>
    <dbReference type="NCBI Taxonomy" id="1314788"/>
    <lineage>
        <taxon>Eukaryota</taxon>
        <taxon>Fungi</taxon>
        <taxon>Dikarya</taxon>
        <taxon>Ascomycota</taxon>
        <taxon>Pezizomycotina</taxon>
        <taxon>Dothideomycetes</taxon>
        <taxon>Pleosporomycetidae</taxon>
        <taxon>Pleosporales</taxon>
        <taxon>Lophiostomataceae</taxon>
        <taxon>Lophiostoma</taxon>
    </lineage>
</organism>
<dbReference type="Pfam" id="PF14234">
    <property type="entry name" value="DUF4336"/>
    <property type="match status" value="1"/>
</dbReference>
<evidence type="ECO:0000313" key="2">
    <source>
        <dbReference type="Proteomes" id="UP000799324"/>
    </source>
</evidence>
<dbReference type="PANTHER" id="PTHR33835:SF1">
    <property type="entry name" value="METALLO-BETA-LACTAMASE DOMAIN-CONTAINING PROTEIN"/>
    <property type="match status" value="1"/>
</dbReference>
<reference evidence="1" key="1">
    <citation type="journal article" date="2020" name="Stud. Mycol.">
        <title>101 Dothideomycetes genomes: a test case for predicting lifestyles and emergence of pathogens.</title>
        <authorList>
            <person name="Haridas S."/>
            <person name="Albert R."/>
            <person name="Binder M."/>
            <person name="Bloem J."/>
            <person name="Labutti K."/>
            <person name="Salamov A."/>
            <person name="Andreopoulos B."/>
            <person name="Baker S."/>
            <person name="Barry K."/>
            <person name="Bills G."/>
            <person name="Bluhm B."/>
            <person name="Cannon C."/>
            <person name="Castanera R."/>
            <person name="Culley D."/>
            <person name="Daum C."/>
            <person name="Ezra D."/>
            <person name="Gonzalez J."/>
            <person name="Henrissat B."/>
            <person name="Kuo A."/>
            <person name="Liang C."/>
            <person name="Lipzen A."/>
            <person name="Lutzoni F."/>
            <person name="Magnuson J."/>
            <person name="Mondo S."/>
            <person name="Nolan M."/>
            <person name="Ohm R."/>
            <person name="Pangilinan J."/>
            <person name="Park H.-J."/>
            <person name="Ramirez L."/>
            <person name="Alfaro M."/>
            <person name="Sun H."/>
            <person name="Tritt A."/>
            <person name="Yoshinaga Y."/>
            <person name="Zwiers L.-H."/>
            <person name="Turgeon B."/>
            <person name="Goodwin S."/>
            <person name="Spatafora J."/>
            <person name="Crous P."/>
            <person name="Grigoriev I."/>
        </authorList>
    </citation>
    <scope>NUCLEOTIDE SEQUENCE</scope>
    <source>
        <strain evidence="1">CBS 122681</strain>
    </source>
</reference>
<proteinExistence type="predicted"/>
<sequence>MASKLVPSDPSKVMVIRDVVPNTITTFSTPFWRFGRIKIGGRGTVVRLQNGTLAVFSPVALTPEVKTKIASLGTVKYITAPDAEHHIFLGPWHAEYPSAQILGPEPLVENRRKQNYDEVPFTHLFSATQPVTKIDDAFDREFEYEYVPAHQNKEIVFHHKPTRTLIQADLLFNYPSTEQFSKSGVSATSGVLTKLFGMLTNTSGSGQKRLLWYGVSSADRVGFAKSVERIHGWDFERIVPCHGDVVEGRGKSVFQHVMAWHLELAKKQA</sequence>
<dbReference type="OrthoDB" id="421671at2759"/>
<dbReference type="InterPro" id="IPR036866">
    <property type="entry name" value="RibonucZ/Hydroxyglut_hydro"/>
</dbReference>
<dbReference type="EMBL" id="MU004387">
    <property type="protein sequence ID" value="KAF2653111.1"/>
    <property type="molecule type" value="Genomic_DNA"/>
</dbReference>
<dbReference type="PANTHER" id="PTHR33835">
    <property type="entry name" value="YALI0C07656P"/>
    <property type="match status" value="1"/>
</dbReference>
<evidence type="ECO:0000313" key="1">
    <source>
        <dbReference type="EMBL" id="KAF2653111.1"/>
    </source>
</evidence>
<gene>
    <name evidence="1" type="ORF">K491DRAFT_603549</name>
</gene>
<keyword evidence="2" id="KW-1185">Reference proteome</keyword>